<feature type="transmembrane region" description="Helical" evidence="1">
    <location>
        <begin position="138"/>
        <end position="159"/>
    </location>
</feature>
<keyword evidence="3" id="KW-1185">Reference proteome</keyword>
<comment type="caution">
    <text evidence="2">The sequence shown here is derived from an EMBL/GenBank/DDBJ whole genome shotgun (WGS) entry which is preliminary data.</text>
</comment>
<proteinExistence type="predicted"/>
<evidence type="ECO:0000256" key="1">
    <source>
        <dbReference type="SAM" id="Phobius"/>
    </source>
</evidence>
<keyword evidence="1" id="KW-1133">Transmembrane helix</keyword>
<name>A0A0R2D3D9_9LACO</name>
<feature type="transmembrane region" description="Helical" evidence="1">
    <location>
        <begin position="206"/>
        <end position="224"/>
    </location>
</feature>
<accession>A0A0R2D3D9</accession>
<dbReference type="EMBL" id="AYZR01000004">
    <property type="protein sequence ID" value="KRM94275.1"/>
    <property type="molecule type" value="Genomic_DNA"/>
</dbReference>
<reference evidence="2 3" key="1">
    <citation type="journal article" date="2015" name="Genome Announc.">
        <title>Expanding the biotechnology potential of lactobacilli through comparative genomics of 213 strains and associated genera.</title>
        <authorList>
            <person name="Sun Z."/>
            <person name="Harris H.M."/>
            <person name="McCann A."/>
            <person name="Guo C."/>
            <person name="Argimon S."/>
            <person name="Zhang W."/>
            <person name="Yang X."/>
            <person name="Jeffery I.B."/>
            <person name="Cooney J.C."/>
            <person name="Kagawa T.F."/>
            <person name="Liu W."/>
            <person name="Song Y."/>
            <person name="Salvetti E."/>
            <person name="Wrobel A."/>
            <person name="Rasinkangas P."/>
            <person name="Parkhill J."/>
            <person name="Rea M.C."/>
            <person name="O'Sullivan O."/>
            <person name="Ritari J."/>
            <person name="Douillard F.P."/>
            <person name="Paul Ross R."/>
            <person name="Yang R."/>
            <person name="Briner A.E."/>
            <person name="Felis G.E."/>
            <person name="de Vos W.M."/>
            <person name="Barrangou R."/>
            <person name="Klaenhammer T.R."/>
            <person name="Caufield P.W."/>
            <person name="Cui Y."/>
            <person name="Zhang H."/>
            <person name="O'Toole P.W."/>
        </authorList>
    </citation>
    <scope>NUCLEOTIDE SEQUENCE [LARGE SCALE GENOMIC DNA]</scope>
    <source>
        <strain evidence="2 3">DSM 24302</strain>
    </source>
</reference>
<evidence type="ECO:0000313" key="3">
    <source>
        <dbReference type="Proteomes" id="UP000051256"/>
    </source>
</evidence>
<keyword evidence="1" id="KW-0812">Transmembrane</keyword>
<organism evidence="2 3">
    <name type="scientific">Lentilactobacillus senioris DSM 24302 = JCM 17472</name>
    <dbReference type="NCBI Taxonomy" id="1423802"/>
    <lineage>
        <taxon>Bacteria</taxon>
        <taxon>Bacillati</taxon>
        <taxon>Bacillota</taxon>
        <taxon>Bacilli</taxon>
        <taxon>Lactobacillales</taxon>
        <taxon>Lactobacillaceae</taxon>
        <taxon>Lentilactobacillus</taxon>
    </lineage>
</organism>
<protein>
    <recommendedName>
        <fullName evidence="4">DUF1275 domain-containing protein</fullName>
    </recommendedName>
</protein>
<dbReference type="Pfam" id="PF06912">
    <property type="entry name" value="DUF1275"/>
    <property type="match status" value="1"/>
</dbReference>
<feature type="transmembrane region" description="Helical" evidence="1">
    <location>
        <begin position="180"/>
        <end position="200"/>
    </location>
</feature>
<dbReference type="PANTHER" id="PTHR37314">
    <property type="entry name" value="SLR0142 PROTEIN"/>
    <property type="match status" value="1"/>
</dbReference>
<feature type="transmembrane region" description="Helical" evidence="1">
    <location>
        <begin position="16"/>
        <end position="34"/>
    </location>
</feature>
<gene>
    <name evidence="2" type="ORF">FC56_GL001227</name>
</gene>
<sequence>MGVLKMTKSNIAERPAFGAILTMVAGSIDAYTFMLHGEVFAGLQTGNLILLGLNLGRGQFAISLRYALSLLAFFVGTILIRLLQRSHQLRDNDKRRRQMILAYEFSLLIIVAFLGKYLPNLLATSILSIAAAAELQEFRKLAGGPFTPLMMTGNLRTLAETSFDSIVYHEAAAKSKFKTTALIMITFALGASIVAILIPIAGTWTILFPAVLLAIAWSLIYFNAD</sequence>
<dbReference type="Proteomes" id="UP000051256">
    <property type="component" value="Unassembled WGS sequence"/>
</dbReference>
<feature type="transmembrane region" description="Helical" evidence="1">
    <location>
        <begin position="100"/>
        <end position="118"/>
    </location>
</feature>
<evidence type="ECO:0008006" key="4">
    <source>
        <dbReference type="Google" id="ProtNLM"/>
    </source>
</evidence>
<dbReference type="AlphaFoldDB" id="A0A0R2D3D9"/>
<evidence type="ECO:0000313" key="2">
    <source>
        <dbReference type="EMBL" id="KRM94275.1"/>
    </source>
</evidence>
<feature type="transmembrane region" description="Helical" evidence="1">
    <location>
        <begin position="60"/>
        <end position="80"/>
    </location>
</feature>
<dbReference type="InterPro" id="IPR010699">
    <property type="entry name" value="DUF1275"/>
</dbReference>
<keyword evidence="1" id="KW-0472">Membrane</keyword>
<dbReference type="PATRIC" id="fig|1423802.4.peg.1245"/>
<dbReference type="PANTHER" id="PTHR37314:SF4">
    <property type="entry name" value="UPF0700 TRANSMEMBRANE PROTEIN YOAK"/>
    <property type="match status" value="1"/>
</dbReference>